<sequence>MRATMKALKAGSPVTEATCKNYDLSSAVMPMVSGLPGPSDGLKPYHVVLGRGVQNYTCASATATPTPKGAVATLYNISCAAAMDSTDRNNLTASMVPAAYEYPESSSGPLPQFNNPMFNISGHHYFSDDKTPTFNLVMKQTGPPPTNAEIPLSNYGIYFANVSSKAVAAPTLGDESTSRAGEAAVQWLKLSVTSPAPAPYKVMVEDQKSAKEIFRVNTVGGNANAGDCANHADGKQFSVPYAAEYWFWG</sequence>
<evidence type="ECO:0008006" key="3">
    <source>
        <dbReference type="Google" id="ProtNLM"/>
    </source>
</evidence>
<dbReference type="InterPro" id="IPR021851">
    <property type="entry name" value="DUF3455"/>
</dbReference>
<accession>A0AA43QN78</accession>
<dbReference type="PANTHER" id="PTHR35567">
    <property type="entry name" value="MALATE DEHYDROGENASE (AFU_ORTHOLOGUE AFUA_2G13800)"/>
    <property type="match status" value="1"/>
</dbReference>
<dbReference type="Proteomes" id="UP001161017">
    <property type="component" value="Unassembled WGS sequence"/>
</dbReference>
<dbReference type="AlphaFoldDB" id="A0AA43QN78"/>
<gene>
    <name evidence="1" type="ORF">OHK93_007081</name>
</gene>
<proteinExistence type="predicted"/>
<evidence type="ECO:0000313" key="2">
    <source>
        <dbReference type="Proteomes" id="UP001161017"/>
    </source>
</evidence>
<dbReference type="Pfam" id="PF11937">
    <property type="entry name" value="DUF3455"/>
    <property type="match status" value="1"/>
</dbReference>
<evidence type="ECO:0000313" key="1">
    <source>
        <dbReference type="EMBL" id="MDI1487808.1"/>
    </source>
</evidence>
<dbReference type="PANTHER" id="PTHR35567:SF1">
    <property type="entry name" value="CONSERVED FUNGAL PROTEIN (AFU_ORTHOLOGUE AFUA_1G14230)"/>
    <property type="match status" value="1"/>
</dbReference>
<name>A0AA43QN78_9LECA</name>
<reference evidence="1" key="1">
    <citation type="journal article" date="2023" name="Genome Biol. Evol.">
        <title>First Whole Genome Sequence and Flow Cytometry Genome Size Data for the Lichen-Forming Fungus Ramalina farinacea (Ascomycota).</title>
        <authorList>
            <person name="Llewellyn T."/>
            <person name="Mian S."/>
            <person name="Hill R."/>
            <person name="Leitch I.J."/>
            <person name="Gaya E."/>
        </authorList>
    </citation>
    <scope>NUCLEOTIDE SEQUENCE</scope>
    <source>
        <strain evidence="1">LIQ254RAFAR</strain>
    </source>
</reference>
<comment type="caution">
    <text evidence="1">The sequence shown here is derived from an EMBL/GenBank/DDBJ whole genome shotgun (WGS) entry which is preliminary data.</text>
</comment>
<keyword evidence="2" id="KW-1185">Reference proteome</keyword>
<protein>
    <recommendedName>
        <fullName evidence="3">Malate dehydrogenase</fullName>
    </recommendedName>
</protein>
<organism evidence="1 2">
    <name type="scientific">Ramalina farinacea</name>
    <dbReference type="NCBI Taxonomy" id="258253"/>
    <lineage>
        <taxon>Eukaryota</taxon>
        <taxon>Fungi</taxon>
        <taxon>Dikarya</taxon>
        <taxon>Ascomycota</taxon>
        <taxon>Pezizomycotina</taxon>
        <taxon>Lecanoromycetes</taxon>
        <taxon>OSLEUM clade</taxon>
        <taxon>Lecanoromycetidae</taxon>
        <taxon>Lecanorales</taxon>
        <taxon>Lecanorineae</taxon>
        <taxon>Ramalinaceae</taxon>
        <taxon>Ramalina</taxon>
    </lineage>
</organism>
<dbReference type="EMBL" id="JAPUFD010000006">
    <property type="protein sequence ID" value="MDI1487808.1"/>
    <property type="molecule type" value="Genomic_DNA"/>
</dbReference>